<dbReference type="eggNOG" id="ENOG502R7FP">
    <property type="taxonomic scope" value="Eukaryota"/>
</dbReference>
<evidence type="ECO:0000313" key="3">
    <source>
        <dbReference type="Proteomes" id="UP000059680"/>
    </source>
</evidence>
<dbReference type="PaxDb" id="39947-A0A0P0V4T7"/>
<reference evidence="3" key="1">
    <citation type="journal article" date="2005" name="Nature">
        <title>The map-based sequence of the rice genome.</title>
        <authorList>
            <consortium name="International rice genome sequencing project (IRGSP)"/>
            <person name="Matsumoto T."/>
            <person name="Wu J."/>
            <person name="Kanamori H."/>
            <person name="Katayose Y."/>
            <person name="Fujisawa M."/>
            <person name="Namiki N."/>
            <person name="Mizuno H."/>
            <person name="Yamamoto K."/>
            <person name="Antonio B.A."/>
            <person name="Baba T."/>
            <person name="Sakata K."/>
            <person name="Nagamura Y."/>
            <person name="Aoki H."/>
            <person name="Arikawa K."/>
            <person name="Arita K."/>
            <person name="Bito T."/>
            <person name="Chiden Y."/>
            <person name="Fujitsuka N."/>
            <person name="Fukunaka R."/>
            <person name="Hamada M."/>
            <person name="Harada C."/>
            <person name="Hayashi A."/>
            <person name="Hijishita S."/>
            <person name="Honda M."/>
            <person name="Hosokawa S."/>
            <person name="Ichikawa Y."/>
            <person name="Idonuma A."/>
            <person name="Iijima M."/>
            <person name="Ikeda M."/>
            <person name="Ikeno M."/>
            <person name="Ito K."/>
            <person name="Ito S."/>
            <person name="Ito T."/>
            <person name="Ito Y."/>
            <person name="Ito Y."/>
            <person name="Iwabuchi A."/>
            <person name="Kamiya K."/>
            <person name="Karasawa W."/>
            <person name="Kurita K."/>
            <person name="Katagiri S."/>
            <person name="Kikuta A."/>
            <person name="Kobayashi H."/>
            <person name="Kobayashi N."/>
            <person name="Machita K."/>
            <person name="Maehara T."/>
            <person name="Masukawa M."/>
            <person name="Mizubayashi T."/>
            <person name="Mukai Y."/>
            <person name="Nagasaki H."/>
            <person name="Nagata Y."/>
            <person name="Naito S."/>
            <person name="Nakashima M."/>
            <person name="Nakama Y."/>
            <person name="Nakamichi Y."/>
            <person name="Nakamura M."/>
            <person name="Meguro A."/>
            <person name="Negishi M."/>
            <person name="Ohta I."/>
            <person name="Ohta T."/>
            <person name="Okamoto M."/>
            <person name="Ono N."/>
            <person name="Saji S."/>
            <person name="Sakaguchi M."/>
            <person name="Sakai K."/>
            <person name="Shibata M."/>
            <person name="Shimokawa T."/>
            <person name="Song J."/>
            <person name="Takazaki Y."/>
            <person name="Terasawa K."/>
            <person name="Tsugane M."/>
            <person name="Tsuji K."/>
            <person name="Ueda S."/>
            <person name="Waki K."/>
            <person name="Yamagata H."/>
            <person name="Yamamoto M."/>
            <person name="Yamamoto S."/>
            <person name="Yamane H."/>
            <person name="Yoshiki S."/>
            <person name="Yoshihara R."/>
            <person name="Yukawa K."/>
            <person name="Zhong H."/>
            <person name="Yano M."/>
            <person name="Yuan Q."/>
            <person name="Ouyang S."/>
            <person name="Liu J."/>
            <person name="Jones K.M."/>
            <person name="Gansberger K."/>
            <person name="Moffat K."/>
            <person name="Hill J."/>
            <person name="Bera J."/>
            <person name="Fadrosh D."/>
            <person name="Jin S."/>
            <person name="Johri S."/>
            <person name="Kim M."/>
            <person name="Overton L."/>
            <person name="Reardon M."/>
            <person name="Tsitrin T."/>
            <person name="Vuong H."/>
            <person name="Weaver B."/>
            <person name="Ciecko A."/>
            <person name="Tallon L."/>
            <person name="Jackson J."/>
            <person name="Pai G."/>
            <person name="Aken S.V."/>
            <person name="Utterback T."/>
            <person name="Reidmuller S."/>
            <person name="Feldblyum T."/>
            <person name="Hsiao J."/>
            <person name="Zismann V."/>
            <person name="Iobst S."/>
            <person name="de Vazeille A.R."/>
            <person name="Buell C.R."/>
            <person name="Ying K."/>
            <person name="Li Y."/>
            <person name="Lu T."/>
            <person name="Huang Y."/>
            <person name="Zhao Q."/>
            <person name="Feng Q."/>
            <person name="Zhang L."/>
            <person name="Zhu J."/>
            <person name="Weng Q."/>
            <person name="Mu J."/>
            <person name="Lu Y."/>
            <person name="Fan D."/>
            <person name="Liu Y."/>
            <person name="Guan J."/>
            <person name="Zhang Y."/>
            <person name="Yu S."/>
            <person name="Liu X."/>
            <person name="Zhang Y."/>
            <person name="Hong G."/>
            <person name="Han B."/>
            <person name="Choisne N."/>
            <person name="Demange N."/>
            <person name="Orjeda G."/>
            <person name="Samain S."/>
            <person name="Cattolico L."/>
            <person name="Pelletier E."/>
            <person name="Couloux A."/>
            <person name="Segurens B."/>
            <person name="Wincker P."/>
            <person name="D'Hont A."/>
            <person name="Scarpelli C."/>
            <person name="Weissenbach J."/>
            <person name="Salanoubat M."/>
            <person name="Quetier F."/>
            <person name="Yu Y."/>
            <person name="Kim H.R."/>
            <person name="Rambo T."/>
            <person name="Currie J."/>
            <person name="Collura K."/>
            <person name="Luo M."/>
            <person name="Yang T."/>
            <person name="Ammiraju J.S.S."/>
            <person name="Engler F."/>
            <person name="Soderlund C."/>
            <person name="Wing R.A."/>
            <person name="Palmer L.E."/>
            <person name="de la Bastide M."/>
            <person name="Spiegel L."/>
            <person name="Nascimento L."/>
            <person name="Zutavern T."/>
            <person name="O'Shaughnessy A."/>
            <person name="Dike S."/>
            <person name="Dedhia N."/>
            <person name="Preston R."/>
            <person name="Balija V."/>
            <person name="McCombie W.R."/>
            <person name="Chow T."/>
            <person name="Chen H."/>
            <person name="Chung M."/>
            <person name="Chen C."/>
            <person name="Shaw J."/>
            <person name="Wu H."/>
            <person name="Hsiao K."/>
            <person name="Chao Y."/>
            <person name="Chu M."/>
            <person name="Cheng C."/>
            <person name="Hour A."/>
            <person name="Lee P."/>
            <person name="Lin S."/>
            <person name="Lin Y."/>
            <person name="Liou J."/>
            <person name="Liu S."/>
            <person name="Hsing Y."/>
            <person name="Raghuvanshi S."/>
            <person name="Mohanty A."/>
            <person name="Bharti A.K."/>
            <person name="Gaur A."/>
            <person name="Gupta V."/>
            <person name="Kumar D."/>
            <person name="Ravi V."/>
            <person name="Vij S."/>
            <person name="Kapur A."/>
            <person name="Khurana P."/>
            <person name="Khurana P."/>
            <person name="Khurana J.P."/>
            <person name="Tyagi A.K."/>
            <person name="Gaikwad K."/>
            <person name="Singh A."/>
            <person name="Dalal V."/>
            <person name="Srivastava S."/>
            <person name="Dixit A."/>
            <person name="Pal A.K."/>
            <person name="Ghazi I.A."/>
            <person name="Yadav M."/>
            <person name="Pandit A."/>
            <person name="Bhargava A."/>
            <person name="Sureshbabu K."/>
            <person name="Batra K."/>
            <person name="Sharma T.R."/>
            <person name="Mohapatra T."/>
            <person name="Singh N.K."/>
            <person name="Messing J."/>
            <person name="Nelson A.B."/>
            <person name="Fuks G."/>
            <person name="Kavchok S."/>
            <person name="Keizer G."/>
            <person name="Linton E."/>
            <person name="Llaca V."/>
            <person name="Song R."/>
            <person name="Tanyolac B."/>
            <person name="Young S."/>
            <person name="Ho-Il K."/>
            <person name="Hahn J.H."/>
            <person name="Sangsakoo G."/>
            <person name="Vanavichit A."/>
            <person name="de Mattos Luiz.A.T."/>
            <person name="Zimmer P.D."/>
            <person name="Malone G."/>
            <person name="Dellagostin O."/>
            <person name="de Oliveira A.C."/>
            <person name="Bevan M."/>
            <person name="Bancroft I."/>
            <person name="Minx P."/>
            <person name="Cordum H."/>
            <person name="Wilson R."/>
            <person name="Cheng Z."/>
            <person name="Jin W."/>
            <person name="Jiang J."/>
            <person name="Leong S.A."/>
            <person name="Iwama H."/>
            <person name="Gojobori T."/>
            <person name="Itoh T."/>
            <person name="Niimura Y."/>
            <person name="Fujii Y."/>
            <person name="Habara T."/>
            <person name="Sakai H."/>
            <person name="Sato Y."/>
            <person name="Wilson G."/>
            <person name="Kumar K."/>
            <person name="McCouch S."/>
            <person name="Juretic N."/>
            <person name="Hoen D."/>
            <person name="Wright S."/>
            <person name="Bruskiewich R."/>
            <person name="Bureau T."/>
            <person name="Miyao A."/>
            <person name="Hirochika H."/>
            <person name="Nishikawa T."/>
            <person name="Kadowaki K."/>
            <person name="Sugiura M."/>
            <person name="Burr B."/>
            <person name="Sasaki T."/>
        </authorList>
    </citation>
    <scope>NUCLEOTIDE SEQUENCE [LARGE SCALE GENOMIC DNA]</scope>
    <source>
        <strain evidence="3">cv. Nipponbare</strain>
    </source>
</reference>
<feature type="compositionally biased region" description="Basic and acidic residues" evidence="1">
    <location>
        <begin position="322"/>
        <end position="337"/>
    </location>
</feature>
<dbReference type="Proteomes" id="UP000059680">
    <property type="component" value="Chromosome 1"/>
</dbReference>
<feature type="compositionally biased region" description="Gly residues" evidence="1">
    <location>
        <begin position="271"/>
        <end position="281"/>
    </location>
</feature>
<dbReference type="EMBL" id="AP014957">
    <property type="protein sequence ID" value="BAS72986.1"/>
    <property type="molecule type" value="Genomic_DNA"/>
</dbReference>
<feature type="compositionally biased region" description="Basic and acidic residues" evidence="1">
    <location>
        <begin position="283"/>
        <end position="295"/>
    </location>
</feature>
<sequence>MVPGLGFQDLDDGVGDLEHVDSWLQVAEHLELWGVADLDPGAEITADTAGAGAPVPQDEPLEPRGDDHGELLRDGHPEEHAAEAAAADADVGLRVVADDERERLQRGAALEQAVEVLGLDVGAADAELDEVGEDVGAGAEVLGVGERPPEAKVEAAEGGDAEDIGGGLDPYRPGMEEDEDELLDALGGEDAEPARERGGAAGARVAAGVREADAPERARVRGEDAGDGVRDARRGDWARVGGERRGDVARSEAAVVEVERDGGPDAAPAGGDRGGAGGVLGGEARDDPAEERVGEPADAVLFVQREDGGRVGGGGRRRVRVRGGEGGRREVGEDGGE</sequence>
<feature type="compositionally biased region" description="Basic and acidic residues" evidence="1">
    <location>
        <begin position="210"/>
        <end position="231"/>
    </location>
</feature>
<proteinExistence type="predicted"/>
<feature type="region of interest" description="Disordered" evidence="1">
    <location>
        <begin position="44"/>
        <end position="69"/>
    </location>
</feature>
<dbReference type="AlphaFoldDB" id="A0A0P0V4T7"/>
<organism evidence="2 3">
    <name type="scientific">Oryza sativa subsp. japonica</name>
    <name type="common">Rice</name>
    <dbReference type="NCBI Taxonomy" id="39947"/>
    <lineage>
        <taxon>Eukaryota</taxon>
        <taxon>Viridiplantae</taxon>
        <taxon>Streptophyta</taxon>
        <taxon>Embryophyta</taxon>
        <taxon>Tracheophyta</taxon>
        <taxon>Spermatophyta</taxon>
        <taxon>Magnoliopsida</taxon>
        <taxon>Liliopsida</taxon>
        <taxon>Poales</taxon>
        <taxon>Poaceae</taxon>
        <taxon>BOP clade</taxon>
        <taxon>Oryzoideae</taxon>
        <taxon>Oryzeae</taxon>
        <taxon>Oryzinae</taxon>
        <taxon>Oryza</taxon>
        <taxon>Oryza sativa</taxon>
    </lineage>
</organism>
<accession>A0A0P0V4T7</accession>
<evidence type="ECO:0000256" key="1">
    <source>
        <dbReference type="SAM" id="MobiDB-lite"/>
    </source>
</evidence>
<reference evidence="2 3" key="2">
    <citation type="journal article" date="2013" name="Plant Cell Physiol.">
        <title>Rice Annotation Project Database (RAP-DB): an integrative and interactive database for rice genomics.</title>
        <authorList>
            <person name="Sakai H."/>
            <person name="Lee S.S."/>
            <person name="Tanaka T."/>
            <person name="Numa H."/>
            <person name="Kim J."/>
            <person name="Kawahara Y."/>
            <person name="Wakimoto H."/>
            <person name="Yang C.C."/>
            <person name="Iwamoto M."/>
            <person name="Abe T."/>
            <person name="Yamada Y."/>
            <person name="Muto A."/>
            <person name="Inokuchi H."/>
            <person name="Ikemura T."/>
            <person name="Matsumoto T."/>
            <person name="Sasaki T."/>
            <person name="Itoh T."/>
        </authorList>
    </citation>
    <scope>NUCLEOTIDE SEQUENCE [LARGE SCALE GENOMIC DNA]</scope>
    <source>
        <strain evidence="3">cv. Nipponbare</strain>
    </source>
</reference>
<gene>
    <name evidence="2" type="ordered locus">Os01g0595725</name>
    <name evidence="2" type="ORF">OSNPB_010595725</name>
</gene>
<dbReference type="Gramene" id="Os01t0595725-00">
    <property type="protein sequence ID" value="Os01t0595725-00"/>
    <property type="gene ID" value="Os01g0595725"/>
</dbReference>
<evidence type="ECO:0000313" key="2">
    <source>
        <dbReference type="EMBL" id="BAS72986.1"/>
    </source>
</evidence>
<keyword evidence="3" id="KW-1185">Reference proteome</keyword>
<reference evidence="2 3" key="3">
    <citation type="journal article" date="2013" name="Rice">
        <title>Improvement of the Oryza sativa Nipponbare reference genome using next generation sequence and optical map data.</title>
        <authorList>
            <person name="Kawahara Y."/>
            <person name="de la Bastide M."/>
            <person name="Hamilton J.P."/>
            <person name="Kanamori H."/>
            <person name="McCombie W.R."/>
            <person name="Ouyang S."/>
            <person name="Schwartz D.C."/>
            <person name="Tanaka T."/>
            <person name="Wu J."/>
            <person name="Zhou S."/>
            <person name="Childs K.L."/>
            <person name="Davidson R.M."/>
            <person name="Lin H."/>
            <person name="Quesada-Ocampo L."/>
            <person name="Vaillancourt B."/>
            <person name="Sakai H."/>
            <person name="Lee S.S."/>
            <person name="Kim J."/>
            <person name="Numa H."/>
            <person name="Itoh T."/>
            <person name="Buell C.R."/>
            <person name="Matsumoto T."/>
        </authorList>
    </citation>
    <scope>NUCLEOTIDE SEQUENCE [LARGE SCALE GENOMIC DNA]</scope>
    <source>
        <strain evidence="3">cv. Nipponbare</strain>
    </source>
</reference>
<dbReference type="InParanoid" id="A0A0P0V4T7"/>
<feature type="non-terminal residue" evidence="2">
    <location>
        <position position="1"/>
    </location>
</feature>
<dbReference type="OMA" id="ARARGEX"/>
<dbReference type="FunCoup" id="A0A0P0V4T7">
    <property type="interactions" value="7"/>
</dbReference>
<feature type="region of interest" description="Disordered" evidence="1">
    <location>
        <begin position="191"/>
        <end position="231"/>
    </location>
</feature>
<feature type="region of interest" description="Disordered" evidence="1">
    <location>
        <begin position="260"/>
        <end position="337"/>
    </location>
</feature>
<name>A0A0P0V4T7_ORYSJ</name>
<protein>
    <submittedName>
        <fullName evidence="2">Os01g0595725 protein</fullName>
    </submittedName>
</protein>